<dbReference type="OMA" id="RWFTEND"/>
<dbReference type="GO" id="GO:0003899">
    <property type="term" value="F:DNA-directed RNA polymerase activity"/>
    <property type="evidence" value="ECO:0007669"/>
    <property type="project" value="UniProtKB-EC"/>
</dbReference>
<keyword evidence="8" id="KW-0460">Magnesium</keyword>
<dbReference type="SUPFAM" id="SSF64484">
    <property type="entry name" value="beta and beta-prime subunits of DNA dependent RNA-polymerase"/>
    <property type="match status" value="1"/>
</dbReference>
<evidence type="ECO:0000256" key="4">
    <source>
        <dbReference type="ARBA" id="ARBA00022679"/>
    </source>
</evidence>
<evidence type="ECO:0000313" key="13">
    <source>
        <dbReference type="Proteomes" id="UP000515146"/>
    </source>
</evidence>
<name>A0A6P6Y4J7_DERPT</name>
<keyword evidence="9 11" id="KW-0804">Transcription</keyword>
<dbReference type="PANTHER" id="PTHR19376">
    <property type="entry name" value="DNA-DIRECTED RNA POLYMERASE"/>
    <property type="match status" value="1"/>
</dbReference>
<dbReference type="Gene3D" id="3.30.1360.140">
    <property type="match status" value="1"/>
</dbReference>
<dbReference type="InterPro" id="IPR007109">
    <property type="entry name" value="Brix"/>
</dbReference>
<dbReference type="SMART" id="SM00663">
    <property type="entry name" value="RPOLA_N"/>
    <property type="match status" value="1"/>
</dbReference>
<dbReference type="EC" id="2.7.7.6" evidence="11"/>
<evidence type="ECO:0000256" key="6">
    <source>
        <dbReference type="ARBA" id="ARBA00022723"/>
    </source>
</evidence>
<dbReference type="InterPro" id="IPR007080">
    <property type="entry name" value="RNA_pol_Rpb1_1"/>
</dbReference>
<dbReference type="PROSITE" id="PS50833">
    <property type="entry name" value="BRIX"/>
    <property type="match status" value="1"/>
</dbReference>
<dbReference type="Gene3D" id="3.30.1490.180">
    <property type="entry name" value="RNA polymerase ii"/>
    <property type="match status" value="1"/>
</dbReference>
<dbReference type="Pfam" id="PF04990">
    <property type="entry name" value="RNA_pol_Rpb1_7"/>
    <property type="match status" value="1"/>
</dbReference>
<dbReference type="FunFam" id="1.10.132.30:FF:000001">
    <property type="entry name" value="DNA-directed RNA polymerase subunit"/>
    <property type="match status" value="1"/>
</dbReference>
<accession>A0A6P6Y4J7</accession>
<dbReference type="FunFam" id="2.40.40.20:FF:000019">
    <property type="entry name" value="DNA-directed RNA polymerase II subunit RPB1"/>
    <property type="match status" value="1"/>
</dbReference>
<dbReference type="Gene3D" id="3.40.50.10480">
    <property type="entry name" value="Probable brix-domain ribosomal biogenesis protein"/>
    <property type="match status" value="1"/>
</dbReference>
<sequence length="1041" mass="117865">MNNEIAGLPVATTRSRKPMKSIRERLKGKEGRLRGNLMGKRVDFSARTVITGDPNIELDEVGVPISIAMCLTFPELVTKYNVEQLQALVDAGPRLWPGAKYVTTRDGVRFDLRHCGSAGNVLNLEPGCVVERHLLTGDFVLFNRQPSLHKMSIMGHRVRVMPYSTFRVNLSVTSPYNADFDGDEMNLHLAQTHEARAEIRHLCAVPFQIVSPQSNKPVMGIVQDSLLGVSKLTKRSVFIEQANFMQFMLVLPRWNGRLPTPAVLKPRTLWTGKQLFSLTLQFGISDFAEEALYRDSNSRVRGDNRWFTENDGYVVIQKGELLSGVIDKRCVGCTSGGLVHIIWHQCGVARARDFLSSLQQIVNAWLLTQGFTVGVSDITVNRATRQKVADALAQSERAVSNLIEAVQKGTLEMQPGKGLISSFESRVNAELNNAREASGKIAADALDDANNIIAMVNAGSKGSTINIAQIMACVGQQNVEGKRIPFGFEERTLPHFSRFDFGPDSRGFTGYIQRRLVKALEDVMVRYDYTVRNARGDMIQFFYGEDNVRAEYVEQQVLELMTLSNDELRRRFYHDLKSPNYGQGWLSEEVRNNLKFAVEDATLEEEFEQLRLGKRLLCTEVFPDGETNQYLPVNFQRILHLNSKRLLQQVRVTQPALDWVLSEMRNKYFCSLAQPGEMTLNTFHFAGVGSKNVTLGVPRLRELINVTKKVATPSLTIQLDEYAAHDSVLAKEVQGSIEYCSLERFIEFSQLIYDPNPVETLVPEDVEWVSDYYALSDFDNSLAASLSPWLIRVVLQERLITEGLSCVPAENDAAFFEAEANDEFRDFFCEGREPKLLLTSVDKLLHPQTELFVKELTAIVPNVFFLPRKNRSTRAVLEFATQRGYTDVLVLVQRHKLLHGLYVCHLPGGPTSYFALTSLKLAQDIDDSVRLTSHHPELELSNFHTALGRRLARQFRALFPPAEEHVGRRVVALQNHRDFIFFRHYRYVFVNEGENVRFAEIGPRFTLKLRLFAKGCFDFSKANLEFRSSSKAYATNKDVYL</sequence>
<comment type="similarity">
    <text evidence="2 11">Belongs to the RNA polymerase beta' chain family.</text>
</comment>
<dbReference type="PANTHER" id="PTHR19376:SF37">
    <property type="entry name" value="DNA-DIRECTED RNA POLYMERASE II SUBUNIT RPB1"/>
    <property type="match status" value="1"/>
</dbReference>
<dbReference type="InterPro" id="IPR000722">
    <property type="entry name" value="RNA_pol_asu"/>
</dbReference>
<dbReference type="InterPro" id="IPR038593">
    <property type="entry name" value="RNA_pol_Rpb1_7_sf"/>
</dbReference>
<dbReference type="Pfam" id="PF04992">
    <property type="entry name" value="RNA_pol_Rpb1_6"/>
    <property type="match status" value="1"/>
</dbReference>
<evidence type="ECO:0000256" key="11">
    <source>
        <dbReference type="RuleBase" id="RU004279"/>
    </source>
</evidence>
<dbReference type="GO" id="GO:0019843">
    <property type="term" value="F:rRNA binding"/>
    <property type="evidence" value="ECO:0007669"/>
    <property type="project" value="InterPro"/>
</dbReference>
<dbReference type="OrthoDB" id="270392at2759"/>
<dbReference type="AlphaFoldDB" id="A0A6P6Y4J7"/>
<feature type="domain" description="Brix" evidence="12">
    <location>
        <begin position="835"/>
        <end position="1018"/>
    </location>
</feature>
<dbReference type="GO" id="GO:0003677">
    <property type="term" value="F:DNA binding"/>
    <property type="evidence" value="ECO:0007669"/>
    <property type="project" value="InterPro"/>
</dbReference>
<dbReference type="InterPro" id="IPR045867">
    <property type="entry name" value="DNA-dir_RpoC_beta_prime"/>
</dbReference>
<dbReference type="SMART" id="SM00879">
    <property type="entry name" value="Brix"/>
    <property type="match status" value="1"/>
</dbReference>
<dbReference type="InterPro" id="IPR038120">
    <property type="entry name" value="Rpb1_funnel_sf"/>
</dbReference>
<evidence type="ECO:0000313" key="14">
    <source>
        <dbReference type="RefSeq" id="XP_027200412.1"/>
    </source>
</evidence>
<evidence type="ECO:0000256" key="3">
    <source>
        <dbReference type="ARBA" id="ARBA00022478"/>
    </source>
</evidence>
<dbReference type="GO" id="GO:0006351">
    <property type="term" value="P:DNA-templated transcription"/>
    <property type="evidence" value="ECO:0007669"/>
    <property type="project" value="InterPro"/>
</dbReference>
<dbReference type="InterPro" id="IPR007066">
    <property type="entry name" value="RNA_pol_Rpb1_3"/>
</dbReference>
<dbReference type="Pfam" id="PF04997">
    <property type="entry name" value="RNA_pol_Rpb1_1"/>
    <property type="match status" value="1"/>
</dbReference>
<keyword evidence="10" id="KW-0539">Nucleus</keyword>
<dbReference type="Gene3D" id="1.10.132.30">
    <property type="match status" value="1"/>
</dbReference>
<dbReference type="Pfam" id="PF04998">
    <property type="entry name" value="RNA_pol_Rpb1_5"/>
    <property type="match status" value="1"/>
</dbReference>
<evidence type="ECO:0000256" key="1">
    <source>
        <dbReference type="ARBA" id="ARBA00004123"/>
    </source>
</evidence>
<evidence type="ECO:0000259" key="12">
    <source>
        <dbReference type="PROSITE" id="PS50833"/>
    </source>
</evidence>
<evidence type="ECO:0000256" key="7">
    <source>
        <dbReference type="ARBA" id="ARBA00022833"/>
    </source>
</evidence>
<dbReference type="Pfam" id="PF05000">
    <property type="entry name" value="RNA_pol_Rpb1_4"/>
    <property type="match status" value="1"/>
</dbReference>
<evidence type="ECO:0000256" key="9">
    <source>
        <dbReference type="ARBA" id="ARBA00023163"/>
    </source>
</evidence>
<dbReference type="SUPFAM" id="SSF52954">
    <property type="entry name" value="Class II aaRS ABD-related"/>
    <property type="match status" value="1"/>
</dbReference>
<dbReference type="Gene3D" id="2.40.40.20">
    <property type="match status" value="1"/>
</dbReference>
<comment type="function">
    <text evidence="11">DNA-dependent RNA polymerase catalyzes the transcription of DNA into RNA using the four ribonucleoside triphosphates as substrates.</text>
</comment>
<dbReference type="InterPro" id="IPR007073">
    <property type="entry name" value="RNA_pol_Rpb1_7"/>
</dbReference>
<proteinExistence type="inferred from homology"/>
<dbReference type="InterPro" id="IPR042102">
    <property type="entry name" value="RNA_pol_Rpb1_3_sf"/>
</dbReference>
<keyword evidence="4 11" id="KW-0808">Transferase</keyword>
<dbReference type="KEGG" id="dpte:113794495"/>
<dbReference type="Pfam" id="PF00623">
    <property type="entry name" value="RNA_pol_Rpb1_2"/>
    <property type="match status" value="1"/>
</dbReference>
<keyword evidence="13" id="KW-1185">Reference proteome</keyword>
<dbReference type="InParanoid" id="A0A6P6Y4J7"/>
<dbReference type="RefSeq" id="XP_027200412.1">
    <property type="nucleotide sequence ID" value="XM_027344611.1"/>
</dbReference>
<dbReference type="GO" id="GO:0005665">
    <property type="term" value="C:RNA polymerase II, core complex"/>
    <property type="evidence" value="ECO:0007669"/>
    <property type="project" value="TreeGrafter"/>
</dbReference>
<evidence type="ECO:0000256" key="10">
    <source>
        <dbReference type="ARBA" id="ARBA00023242"/>
    </source>
</evidence>
<dbReference type="GO" id="GO:0046872">
    <property type="term" value="F:metal ion binding"/>
    <property type="evidence" value="ECO:0007669"/>
    <property type="project" value="UniProtKB-KW"/>
</dbReference>
<dbReference type="Gene3D" id="6.20.50.80">
    <property type="match status" value="1"/>
</dbReference>
<keyword evidence="5 11" id="KW-0548">Nucleotidyltransferase</keyword>
<dbReference type="Gene3D" id="1.10.274.100">
    <property type="entry name" value="RNA polymerase Rpb1, domain 3"/>
    <property type="match status" value="1"/>
</dbReference>
<evidence type="ECO:0000256" key="8">
    <source>
        <dbReference type="ARBA" id="ARBA00022842"/>
    </source>
</evidence>
<comment type="subcellular location">
    <subcellularLocation>
        <location evidence="1">Nucleus</location>
    </subcellularLocation>
</comment>
<organism evidence="13 14">
    <name type="scientific">Dermatophagoides pteronyssinus</name>
    <name type="common">European house dust mite</name>
    <dbReference type="NCBI Taxonomy" id="6956"/>
    <lineage>
        <taxon>Eukaryota</taxon>
        <taxon>Metazoa</taxon>
        <taxon>Ecdysozoa</taxon>
        <taxon>Arthropoda</taxon>
        <taxon>Chelicerata</taxon>
        <taxon>Arachnida</taxon>
        <taxon>Acari</taxon>
        <taxon>Acariformes</taxon>
        <taxon>Sarcoptiformes</taxon>
        <taxon>Astigmata</taxon>
        <taxon>Psoroptidia</taxon>
        <taxon>Analgoidea</taxon>
        <taxon>Pyroglyphidae</taxon>
        <taxon>Dermatophagoidinae</taxon>
        <taxon>Dermatophagoides</taxon>
    </lineage>
</organism>
<dbReference type="FunFam" id="1.10.274.100:FF:000001">
    <property type="entry name" value="DNA-directed RNA polymerase subunit"/>
    <property type="match status" value="1"/>
</dbReference>
<gene>
    <name evidence="14" type="primary">LOC113794495</name>
</gene>
<dbReference type="InterPro" id="IPR007081">
    <property type="entry name" value="RNA_pol_Rpb1_5"/>
</dbReference>
<dbReference type="InterPro" id="IPR007075">
    <property type="entry name" value="RNA_pol_Rpb1_6"/>
</dbReference>
<dbReference type="InterPro" id="IPR006592">
    <property type="entry name" value="RNA_pol_N"/>
</dbReference>
<evidence type="ECO:0000256" key="2">
    <source>
        <dbReference type="ARBA" id="ARBA00006460"/>
    </source>
</evidence>
<dbReference type="Pfam" id="PF04983">
    <property type="entry name" value="RNA_pol_Rpb1_3"/>
    <property type="match status" value="1"/>
</dbReference>
<keyword evidence="3 11" id="KW-0240">DNA-directed RNA polymerase</keyword>
<evidence type="ECO:0000256" key="5">
    <source>
        <dbReference type="ARBA" id="ARBA00022695"/>
    </source>
</evidence>
<keyword evidence="7" id="KW-0862">Zinc</keyword>
<comment type="catalytic activity">
    <reaction evidence="11">
        <text>RNA(n) + a ribonucleoside 5'-triphosphate = RNA(n+1) + diphosphate</text>
        <dbReference type="Rhea" id="RHEA:21248"/>
        <dbReference type="Rhea" id="RHEA-COMP:14527"/>
        <dbReference type="Rhea" id="RHEA-COMP:17342"/>
        <dbReference type="ChEBI" id="CHEBI:33019"/>
        <dbReference type="ChEBI" id="CHEBI:61557"/>
        <dbReference type="ChEBI" id="CHEBI:140395"/>
        <dbReference type="EC" id="2.7.7.6"/>
    </reaction>
</comment>
<dbReference type="GO" id="GO:0006364">
    <property type="term" value="P:rRNA processing"/>
    <property type="evidence" value="ECO:0007669"/>
    <property type="project" value="InterPro"/>
</dbReference>
<reference evidence="14" key="1">
    <citation type="submission" date="2025-08" db="UniProtKB">
        <authorList>
            <consortium name="RefSeq"/>
        </authorList>
    </citation>
    <scope>IDENTIFICATION</scope>
    <source>
        <strain evidence="14">Airmid</strain>
    </source>
</reference>
<dbReference type="Proteomes" id="UP000515146">
    <property type="component" value="Unplaced"/>
</dbReference>
<keyword evidence="6" id="KW-0479">Metal-binding</keyword>
<dbReference type="Pfam" id="PF04427">
    <property type="entry name" value="Brix"/>
    <property type="match status" value="1"/>
</dbReference>
<dbReference type="InterPro" id="IPR007083">
    <property type="entry name" value="RNA_pol_Rpb1_4"/>
</dbReference>
<protein>
    <recommendedName>
        <fullName evidence="11">DNA-directed RNA polymerase subunit</fullName>
        <ecNumber evidence="11">2.7.7.6</ecNumber>
    </recommendedName>
</protein>